<dbReference type="PRINTS" id="PR00469">
    <property type="entry name" value="PNDRDTASEII"/>
</dbReference>
<dbReference type="RefSeq" id="WP_264320698.1">
    <property type="nucleotide sequence ID" value="NZ_JADEXN010000085.1"/>
</dbReference>
<dbReference type="InterPro" id="IPR023753">
    <property type="entry name" value="FAD/NAD-binding_dom"/>
</dbReference>
<accession>A0A928VYH0</accession>
<proteinExistence type="predicted"/>
<keyword evidence="2" id="KW-0560">Oxidoreductase</keyword>
<dbReference type="Pfam" id="PF07992">
    <property type="entry name" value="Pyr_redox_2"/>
    <property type="match status" value="1"/>
</dbReference>
<dbReference type="SUPFAM" id="SSF51905">
    <property type="entry name" value="FAD/NAD(P)-binding domain"/>
    <property type="match status" value="1"/>
</dbReference>
<keyword evidence="5" id="KW-1185">Reference proteome</keyword>
<dbReference type="InterPro" id="IPR036188">
    <property type="entry name" value="FAD/NAD-bd_sf"/>
</dbReference>
<evidence type="ECO:0000259" key="3">
    <source>
        <dbReference type="Pfam" id="PF07992"/>
    </source>
</evidence>
<feature type="domain" description="FAD/NAD(P)-binding" evidence="3">
    <location>
        <begin position="5"/>
        <end position="304"/>
    </location>
</feature>
<dbReference type="PANTHER" id="PTHR48105">
    <property type="entry name" value="THIOREDOXIN REDUCTASE 1-RELATED-RELATED"/>
    <property type="match status" value="1"/>
</dbReference>
<dbReference type="Gene3D" id="3.50.50.60">
    <property type="entry name" value="FAD/NAD(P)-binding domain"/>
    <property type="match status" value="2"/>
</dbReference>
<dbReference type="GO" id="GO:0016491">
    <property type="term" value="F:oxidoreductase activity"/>
    <property type="evidence" value="ECO:0007669"/>
    <property type="project" value="UniProtKB-KW"/>
</dbReference>
<comment type="caution">
    <text evidence="4">The sequence shown here is derived from an EMBL/GenBank/DDBJ whole genome shotgun (WGS) entry which is preliminary data.</text>
</comment>
<dbReference type="EMBL" id="JADEXN010000085">
    <property type="protein sequence ID" value="MBE9040453.1"/>
    <property type="molecule type" value="Genomic_DNA"/>
</dbReference>
<gene>
    <name evidence="4" type="ORF">IQ235_06575</name>
</gene>
<evidence type="ECO:0000256" key="1">
    <source>
        <dbReference type="ARBA" id="ARBA00022630"/>
    </source>
</evidence>
<evidence type="ECO:0000313" key="5">
    <source>
        <dbReference type="Proteomes" id="UP000621799"/>
    </source>
</evidence>
<name>A0A928VYH0_9CYAN</name>
<dbReference type="InterPro" id="IPR050097">
    <property type="entry name" value="Ferredoxin-NADP_redctase_2"/>
</dbReference>
<keyword evidence="1" id="KW-0285">Flavoprotein</keyword>
<evidence type="ECO:0000256" key="2">
    <source>
        <dbReference type="ARBA" id="ARBA00023002"/>
    </source>
</evidence>
<reference evidence="4" key="1">
    <citation type="submission" date="2020-10" db="EMBL/GenBank/DDBJ databases">
        <authorList>
            <person name="Castelo-Branco R."/>
            <person name="Eusebio N."/>
            <person name="Adriana R."/>
            <person name="Vieira A."/>
            <person name="Brugerolle De Fraissinette N."/>
            <person name="Rezende De Castro R."/>
            <person name="Schneider M.P."/>
            <person name="Vasconcelos V."/>
            <person name="Leao P.N."/>
        </authorList>
    </citation>
    <scope>NUCLEOTIDE SEQUENCE</scope>
    <source>
        <strain evidence="4">LEGE 11467</strain>
    </source>
</reference>
<sequence length="319" mass="35699">MNKVIAIIGGGSAGMSCALWLKHLGFHPVIIEKSKQLGGLQNINPFHNKWYLGISGKTGKELAQEFRRHMEVELLSTLVNSTLDRIIYEEKFRLFTGEQDITADAIVIATGQRFKRYETIESISGSQQLRSSNHVCFNPGIIPMNYGQTVAIVGGGDNGLGTAIMLAERAKHIHLFVRSQLRGFGMNQQKVLEYIEAGKITLYKHINIHQFNIQEDKIYITFQEKNNAKQELLVDRIFFRMGFLPNIEEILQLFEEGSIGSVELDSRGYIATDRFLRTSIPNVYAAGDVTNPRDPCVATAVAHGAIAARSIEEDLRCDV</sequence>
<dbReference type="PRINTS" id="PR00368">
    <property type="entry name" value="FADPNR"/>
</dbReference>
<dbReference type="Proteomes" id="UP000621799">
    <property type="component" value="Unassembled WGS sequence"/>
</dbReference>
<dbReference type="PROSITE" id="PS51257">
    <property type="entry name" value="PROKAR_LIPOPROTEIN"/>
    <property type="match status" value="1"/>
</dbReference>
<protein>
    <submittedName>
        <fullName evidence="4">NAD(P)/FAD-dependent oxidoreductase</fullName>
    </submittedName>
</protein>
<evidence type="ECO:0000313" key="4">
    <source>
        <dbReference type="EMBL" id="MBE9040453.1"/>
    </source>
</evidence>
<dbReference type="AlphaFoldDB" id="A0A928VYH0"/>
<organism evidence="4 5">
    <name type="scientific">Zarconia navalis LEGE 11467</name>
    <dbReference type="NCBI Taxonomy" id="1828826"/>
    <lineage>
        <taxon>Bacteria</taxon>
        <taxon>Bacillati</taxon>
        <taxon>Cyanobacteriota</taxon>
        <taxon>Cyanophyceae</taxon>
        <taxon>Oscillatoriophycideae</taxon>
        <taxon>Oscillatoriales</taxon>
        <taxon>Oscillatoriales incertae sedis</taxon>
        <taxon>Zarconia</taxon>
        <taxon>Zarconia navalis</taxon>
    </lineage>
</organism>